<name>A0A261G2C8_9BIFI</name>
<dbReference type="InterPro" id="IPR014017">
    <property type="entry name" value="DNA_helicase_UvrD-like_C"/>
</dbReference>
<keyword evidence="3 10" id="KW-0378">Hydrolase</keyword>
<proteinExistence type="inferred from homology"/>
<dbReference type="CDD" id="cd18807">
    <property type="entry name" value="SF1_C_UvrD"/>
    <property type="match status" value="1"/>
</dbReference>
<evidence type="ECO:0000256" key="10">
    <source>
        <dbReference type="PROSITE-ProRule" id="PRU00560"/>
    </source>
</evidence>
<comment type="caution">
    <text evidence="12">The sequence shown here is derived from an EMBL/GenBank/DDBJ whole genome shotgun (WGS) entry which is preliminary data.</text>
</comment>
<dbReference type="PANTHER" id="PTHR11070">
    <property type="entry name" value="UVRD / RECB / PCRA DNA HELICASE FAMILY MEMBER"/>
    <property type="match status" value="1"/>
</dbReference>
<evidence type="ECO:0000256" key="8">
    <source>
        <dbReference type="ARBA" id="ARBA00034808"/>
    </source>
</evidence>
<dbReference type="InterPro" id="IPR014016">
    <property type="entry name" value="UvrD-like_ATP-bd"/>
</dbReference>
<reference evidence="12 13" key="1">
    <citation type="journal article" date="2017" name="BMC Genomics">
        <title>Comparative genomic and phylogenomic analyses of the Bifidobacteriaceae family.</title>
        <authorList>
            <person name="Lugli G.A."/>
            <person name="Milani C."/>
            <person name="Turroni F."/>
            <person name="Duranti S."/>
            <person name="Mancabelli L."/>
            <person name="Mangifesta M."/>
            <person name="Ferrario C."/>
            <person name="Modesto M."/>
            <person name="Mattarelli P."/>
            <person name="Jiri K."/>
            <person name="van Sinderen D."/>
            <person name="Ventura M."/>
        </authorList>
    </citation>
    <scope>NUCLEOTIDE SEQUENCE [LARGE SCALE GENOMIC DNA]</scope>
    <source>
        <strain evidence="12 13">LMG 28769</strain>
    </source>
</reference>
<dbReference type="SUPFAM" id="SSF52540">
    <property type="entry name" value="P-loop containing nucleoside triphosphate hydrolases"/>
    <property type="match status" value="1"/>
</dbReference>
<feature type="binding site" evidence="10">
    <location>
        <begin position="34"/>
        <end position="41"/>
    </location>
    <ligand>
        <name>ATP</name>
        <dbReference type="ChEBI" id="CHEBI:30616"/>
    </ligand>
</feature>
<comment type="catalytic activity">
    <reaction evidence="9">
        <text>ATP + H2O = ADP + phosphate + H(+)</text>
        <dbReference type="Rhea" id="RHEA:13065"/>
        <dbReference type="ChEBI" id="CHEBI:15377"/>
        <dbReference type="ChEBI" id="CHEBI:15378"/>
        <dbReference type="ChEBI" id="CHEBI:30616"/>
        <dbReference type="ChEBI" id="CHEBI:43474"/>
        <dbReference type="ChEBI" id="CHEBI:456216"/>
        <dbReference type="EC" id="5.6.2.4"/>
    </reaction>
</comment>
<evidence type="ECO:0000256" key="1">
    <source>
        <dbReference type="ARBA" id="ARBA00009922"/>
    </source>
</evidence>
<dbReference type="EC" id="5.6.2.4" evidence="8"/>
<dbReference type="InterPro" id="IPR000212">
    <property type="entry name" value="DNA_helicase_UvrD/REP"/>
</dbReference>
<dbReference type="GO" id="GO:0016887">
    <property type="term" value="F:ATP hydrolysis activity"/>
    <property type="evidence" value="ECO:0007669"/>
    <property type="project" value="RHEA"/>
</dbReference>
<keyword evidence="13" id="KW-1185">Reference proteome</keyword>
<evidence type="ECO:0000256" key="5">
    <source>
        <dbReference type="ARBA" id="ARBA00022840"/>
    </source>
</evidence>
<dbReference type="Pfam" id="PF13361">
    <property type="entry name" value="UvrD_C"/>
    <property type="match status" value="2"/>
</dbReference>
<dbReference type="EMBL" id="MWXA01000008">
    <property type="protein sequence ID" value="OZG65579.1"/>
    <property type="molecule type" value="Genomic_DNA"/>
</dbReference>
<evidence type="ECO:0000313" key="13">
    <source>
        <dbReference type="Proteomes" id="UP000216451"/>
    </source>
</evidence>
<keyword evidence="6" id="KW-0413">Isomerase</keyword>
<dbReference type="Gene3D" id="3.40.50.300">
    <property type="entry name" value="P-loop containing nucleotide triphosphate hydrolases"/>
    <property type="match status" value="3"/>
</dbReference>
<evidence type="ECO:0000256" key="4">
    <source>
        <dbReference type="ARBA" id="ARBA00022806"/>
    </source>
</evidence>
<evidence type="ECO:0000256" key="7">
    <source>
        <dbReference type="ARBA" id="ARBA00034617"/>
    </source>
</evidence>
<dbReference type="Gene3D" id="1.10.10.160">
    <property type="match status" value="1"/>
</dbReference>
<dbReference type="PANTHER" id="PTHR11070:SF69">
    <property type="entry name" value="ATP-DEPENDENT DNA HELICASE UVRD2"/>
    <property type="match status" value="1"/>
</dbReference>
<keyword evidence="5 10" id="KW-0067">ATP-binding</keyword>
<keyword evidence="2 10" id="KW-0547">Nucleotide-binding</keyword>
<protein>
    <recommendedName>
        <fullName evidence="8">DNA 3'-5' helicase</fullName>
        <ecNumber evidence="8">5.6.2.4</ecNumber>
    </recommendedName>
</protein>
<dbReference type="InterPro" id="IPR027417">
    <property type="entry name" value="P-loop_NTPase"/>
</dbReference>
<dbReference type="AlphaFoldDB" id="A0A261G2C8"/>
<evidence type="ECO:0000256" key="9">
    <source>
        <dbReference type="ARBA" id="ARBA00048988"/>
    </source>
</evidence>
<organism evidence="12 13">
    <name type="scientific">Bifidobacterium aquikefiri</name>
    <dbReference type="NCBI Taxonomy" id="1653207"/>
    <lineage>
        <taxon>Bacteria</taxon>
        <taxon>Bacillati</taxon>
        <taxon>Actinomycetota</taxon>
        <taxon>Actinomycetes</taxon>
        <taxon>Bifidobacteriales</taxon>
        <taxon>Bifidobacteriaceae</taxon>
        <taxon>Bifidobacterium</taxon>
    </lineage>
</organism>
<dbReference type="GO" id="GO:0043138">
    <property type="term" value="F:3'-5' DNA helicase activity"/>
    <property type="evidence" value="ECO:0007669"/>
    <property type="project" value="UniProtKB-EC"/>
</dbReference>
<comment type="similarity">
    <text evidence="1">Belongs to the helicase family. UvrD subfamily.</text>
</comment>
<evidence type="ECO:0000256" key="6">
    <source>
        <dbReference type="ARBA" id="ARBA00023235"/>
    </source>
</evidence>
<evidence type="ECO:0000256" key="2">
    <source>
        <dbReference type="ARBA" id="ARBA00022741"/>
    </source>
</evidence>
<dbReference type="RefSeq" id="WP_415459088.1">
    <property type="nucleotide sequence ID" value="NZ_JBDNSV010000003.1"/>
</dbReference>
<dbReference type="Proteomes" id="UP000216451">
    <property type="component" value="Unassembled WGS sequence"/>
</dbReference>
<sequence length="516" mass="57063">MHAENPRDNEILKSLDDDQYAAASTIEGPVRITAGAGAGKTRTITHRMAYACSIGAWNPGETMAVTFSVKAAEEMKTRLMRLGASEAIQAATFHSAALSQVRTAWYELSDAPFPQIIEDPRALLAVALKRVSGTDDIEAMHMRDILAEIGWMKVSLIAPDDYVRVCSALHRVPPADLDPQSMAAVMSAFEQEKSSRNQIDFNDILLIDCNIIERHPEVAESIRKRTKHVTVDEYQDVSPLQHRLLQLWMGKGRSICVVGDAAQTIYSFAGASSYYLRHFAEEFGPLAADVELNTDYRSTPQIVNYANMVLSRSPDSETYLTLQSPREQGKRVNTVVFPDDTSEVGAIAQRISRMLKADRDMGSIAILTRVNAQQRAVCAALGERKIRYQVRTDSGWQSSRIDSAQAEALSRVQDQDASQTDEERSRAAKNALRTVTVSTIHAAKGLEFSHVFIIGCSEGLIPFGSGQNGSLEEERRLMYVGITRAEDVLTLSFAKTARGNGYTERKPSRFLLRGRA</sequence>
<dbReference type="GO" id="GO:0005524">
    <property type="term" value="F:ATP binding"/>
    <property type="evidence" value="ECO:0007669"/>
    <property type="project" value="UniProtKB-UniRule"/>
</dbReference>
<dbReference type="InterPro" id="IPR013986">
    <property type="entry name" value="DExx_box_DNA_helicase_dom_sf"/>
</dbReference>
<accession>A0A261G2C8</accession>
<comment type="catalytic activity">
    <reaction evidence="7">
        <text>Couples ATP hydrolysis with the unwinding of duplex DNA by translocating in the 3'-5' direction.</text>
        <dbReference type="EC" id="5.6.2.4"/>
    </reaction>
</comment>
<dbReference type="GO" id="GO:0000725">
    <property type="term" value="P:recombinational repair"/>
    <property type="evidence" value="ECO:0007669"/>
    <property type="project" value="TreeGrafter"/>
</dbReference>
<dbReference type="PROSITE" id="PS51198">
    <property type="entry name" value="UVRD_HELICASE_ATP_BIND"/>
    <property type="match status" value="1"/>
</dbReference>
<evidence type="ECO:0000313" key="12">
    <source>
        <dbReference type="EMBL" id="OZG65579.1"/>
    </source>
</evidence>
<feature type="domain" description="UvrD-like helicase ATP-binding" evidence="11">
    <location>
        <begin position="13"/>
        <end position="299"/>
    </location>
</feature>
<keyword evidence="4 10" id="KW-0347">Helicase</keyword>
<dbReference type="GO" id="GO:0003677">
    <property type="term" value="F:DNA binding"/>
    <property type="evidence" value="ECO:0007669"/>
    <property type="project" value="UniProtKB-KW"/>
</dbReference>
<dbReference type="Pfam" id="PF00580">
    <property type="entry name" value="UvrD-helicase"/>
    <property type="match status" value="1"/>
</dbReference>
<gene>
    <name evidence="12" type="ORF">BAQU_1762</name>
</gene>
<evidence type="ECO:0000256" key="3">
    <source>
        <dbReference type="ARBA" id="ARBA00022801"/>
    </source>
</evidence>
<evidence type="ECO:0000259" key="11">
    <source>
        <dbReference type="PROSITE" id="PS51198"/>
    </source>
</evidence>
<dbReference type="CDD" id="cd17932">
    <property type="entry name" value="DEXQc_UvrD"/>
    <property type="match status" value="1"/>
</dbReference>